<dbReference type="EMBL" id="AMQN01005599">
    <property type="status" value="NOT_ANNOTATED_CDS"/>
    <property type="molecule type" value="Genomic_DNA"/>
</dbReference>
<keyword evidence="2" id="KW-1133">Transmembrane helix</keyword>
<dbReference type="PROSITE" id="PS51212">
    <property type="entry name" value="WSC"/>
    <property type="match status" value="1"/>
</dbReference>
<organism evidence="4">
    <name type="scientific">Capitella teleta</name>
    <name type="common">Polychaete worm</name>
    <dbReference type="NCBI Taxonomy" id="283909"/>
    <lineage>
        <taxon>Eukaryota</taxon>
        <taxon>Metazoa</taxon>
        <taxon>Spiralia</taxon>
        <taxon>Lophotrochozoa</taxon>
        <taxon>Annelida</taxon>
        <taxon>Polychaeta</taxon>
        <taxon>Sedentaria</taxon>
        <taxon>Scolecida</taxon>
        <taxon>Capitellidae</taxon>
        <taxon>Capitella</taxon>
    </lineage>
</organism>
<dbReference type="EnsemblMetazoa" id="CapteT188639">
    <property type="protein sequence ID" value="CapteP188639"/>
    <property type="gene ID" value="CapteG188639"/>
</dbReference>
<dbReference type="EMBL" id="KB296374">
    <property type="protein sequence ID" value="ELU11831.1"/>
    <property type="molecule type" value="Genomic_DNA"/>
</dbReference>
<reference evidence="4 6" key="2">
    <citation type="journal article" date="2013" name="Nature">
        <title>Insights into bilaterian evolution from three spiralian genomes.</title>
        <authorList>
            <person name="Simakov O."/>
            <person name="Marletaz F."/>
            <person name="Cho S.J."/>
            <person name="Edsinger-Gonzales E."/>
            <person name="Havlak P."/>
            <person name="Hellsten U."/>
            <person name="Kuo D.H."/>
            <person name="Larsson T."/>
            <person name="Lv J."/>
            <person name="Arendt D."/>
            <person name="Savage R."/>
            <person name="Osoegawa K."/>
            <person name="de Jong P."/>
            <person name="Grimwood J."/>
            <person name="Chapman J.A."/>
            <person name="Shapiro H."/>
            <person name="Aerts A."/>
            <person name="Otillar R.P."/>
            <person name="Terry A.Y."/>
            <person name="Boore J.L."/>
            <person name="Grigoriev I.V."/>
            <person name="Lindberg D.R."/>
            <person name="Seaver E.C."/>
            <person name="Weisblat D.A."/>
            <person name="Putnam N.H."/>
            <person name="Rokhsar D.S."/>
        </authorList>
    </citation>
    <scope>NUCLEOTIDE SEQUENCE</scope>
    <source>
        <strain evidence="4 6">I ESC-2004</strain>
    </source>
</reference>
<dbReference type="Proteomes" id="UP000014760">
    <property type="component" value="Unassembled WGS sequence"/>
</dbReference>
<feature type="compositionally biased region" description="Basic and acidic residues" evidence="1">
    <location>
        <begin position="418"/>
        <end position="431"/>
    </location>
</feature>
<reference evidence="5" key="3">
    <citation type="submission" date="2015-06" db="UniProtKB">
        <authorList>
            <consortium name="EnsemblMetazoa"/>
        </authorList>
    </citation>
    <scope>IDENTIFICATION</scope>
</reference>
<accession>R7V660</accession>
<evidence type="ECO:0000313" key="4">
    <source>
        <dbReference type="EMBL" id="ELU11831.1"/>
    </source>
</evidence>
<dbReference type="InterPro" id="IPR002889">
    <property type="entry name" value="WSC_carb-bd"/>
</dbReference>
<feature type="domain" description="WSC" evidence="3">
    <location>
        <begin position="117"/>
        <end position="214"/>
    </location>
</feature>
<feature type="transmembrane region" description="Helical" evidence="2">
    <location>
        <begin position="338"/>
        <end position="365"/>
    </location>
</feature>
<evidence type="ECO:0000313" key="6">
    <source>
        <dbReference type="Proteomes" id="UP000014760"/>
    </source>
</evidence>
<evidence type="ECO:0000259" key="3">
    <source>
        <dbReference type="PROSITE" id="PS51212"/>
    </source>
</evidence>
<keyword evidence="2" id="KW-0812">Transmembrane</keyword>
<evidence type="ECO:0000256" key="2">
    <source>
        <dbReference type="SAM" id="Phobius"/>
    </source>
</evidence>
<gene>
    <name evidence="4" type="ORF">CAPTEDRAFT_188639</name>
</gene>
<dbReference type="SUPFAM" id="SSF56436">
    <property type="entry name" value="C-type lectin-like"/>
    <property type="match status" value="1"/>
</dbReference>
<keyword evidence="6" id="KW-1185">Reference proteome</keyword>
<reference evidence="6" key="1">
    <citation type="submission" date="2012-12" db="EMBL/GenBank/DDBJ databases">
        <authorList>
            <person name="Hellsten U."/>
            <person name="Grimwood J."/>
            <person name="Chapman J.A."/>
            <person name="Shapiro H."/>
            <person name="Aerts A."/>
            <person name="Otillar R.P."/>
            <person name="Terry A.Y."/>
            <person name="Boore J.L."/>
            <person name="Simakov O."/>
            <person name="Marletaz F."/>
            <person name="Cho S.-J."/>
            <person name="Edsinger-Gonzales E."/>
            <person name="Havlak P."/>
            <person name="Kuo D.-H."/>
            <person name="Larsson T."/>
            <person name="Lv J."/>
            <person name="Arendt D."/>
            <person name="Savage R."/>
            <person name="Osoegawa K."/>
            <person name="de Jong P."/>
            <person name="Lindberg D.R."/>
            <person name="Seaver E.C."/>
            <person name="Weisblat D.A."/>
            <person name="Putnam N.H."/>
            <person name="Grigoriev I.V."/>
            <person name="Rokhsar D.S."/>
        </authorList>
    </citation>
    <scope>NUCLEOTIDE SEQUENCE</scope>
    <source>
        <strain evidence="6">I ESC-2004</strain>
    </source>
</reference>
<dbReference type="InterPro" id="IPR016187">
    <property type="entry name" value="CTDL_fold"/>
</dbReference>
<name>R7V660_CAPTE</name>
<dbReference type="HOGENOM" id="CLU_553476_0_0_1"/>
<protein>
    <recommendedName>
        <fullName evidence="3">WSC domain-containing protein</fullName>
    </recommendedName>
</protein>
<feature type="region of interest" description="Disordered" evidence="1">
    <location>
        <begin position="404"/>
        <end position="458"/>
    </location>
</feature>
<dbReference type="AlphaFoldDB" id="R7V660"/>
<proteinExistence type="predicted"/>
<keyword evidence="2" id="KW-0472">Membrane</keyword>
<evidence type="ECO:0000313" key="5">
    <source>
        <dbReference type="EnsemblMetazoa" id="CapteP188639"/>
    </source>
</evidence>
<evidence type="ECO:0000256" key="1">
    <source>
        <dbReference type="SAM" id="MobiDB-lite"/>
    </source>
</evidence>
<sequence length="493" mass="55291">MESFHECFIVDIGKLSIRVEVHSEILVGKVILGRKPFEMMLLRKSWAAVLNAKKLEKATVSEAEKTCIDLRSHLPDLASAKDGSLESKLTVGQSTWIGSWIERGPWRWHSSEQVAQLHRNQGCHDTLNAEFVQKFTLESTELEQTDCLDLCKKSGHPYTALSMITDNQLGCYCGSAVPLEERPITDAKCSAKCTNGEPFCGVPGFARIITADINEELQWTTSTERNLQEWCAALKYESTSQSSNPSAYLAKARCDEKRDALCVIGTDLTTGKWTAYVDHDEMNWFEAQTFCSDVQIQQKSSTLRLYKDVAEALLGLDAFDNSSEYWTELSSLQLTTGLIIGASAGVVGVIVLVVVICFVCSKLPLLQPMQLLKRIFEGLITTIQFTGPPSTFQSSLILFRMKGRRQNTRRRAQQTLPDPERSPRKKETEKRPTKHPYVVSGSHAVHNDKQGRDNTGLTHDYEGLHGHVYDELKDYECIGKIGPNFNAYETPRN</sequence>